<dbReference type="Pfam" id="PF13561">
    <property type="entry name" value="adh_short_C2"/>
    <property type="match status" value="1"/>
</dbReference>
<keyword evidence="5" id="KW-1185">Reference proteome</keyword>
<proteinExistence type="inferred from homology"/>
<dbReference type="PANTHER" id="PTHR44252">
    <property type="entry name" value="D-ERYTHRULOSE REDUCTASE"/>
    <property type="match status" value="1"/>
</dbReference>
<dbReference type="GO" id="GO:0050038">
    <property type="term" value="F:L-xylulose reductase (NADPH) activity"/>
    <property type="evidence" value="ECO:0007669"/>
    <property type="project" value="TreeGrafter"/>
</dbReference>
<dbReference type="PRINTS" id="PR00080">
    <property type="entry name" value="SDRFAMILY"/>
</dbReference>
<dbReference type="InterPro" id="IPR002347">
    <property type="entry name" value="SDR_fam"/>
</dbReference>
<accession>A0A1D7TYC8</accession>
<dbReference type="InterPro" id="IPR051737">
    <property type="entry name" value="L-xylulose/Carbonyl_redctase"/>
</dbReference>
<keyword evidence="3" id="KW-0521">NADP</keyword>
<dbReference type="SUPFAM" id="SSF51735">
    <property type="entry name" value="NAD(P)-binding Rossmann-fold domains"/>
    <property type="match status" value="1"/>
</dbReference>
<dbReference type="InterPro" id="IPR036291">
    <property type="entry name" value="NAD(P)-bd_dom_sf"/>
</dbReference>
<evidence type="ECO:0000256" key="2">
    <source>
        <dbReference type="ARBA" id="ARBA00011881"/>
    </source>
</evidence>
<evidence type="ECO:0000313" key="4">
    <source>
        <dbReference type="EMBL" id="AOO80123.1"/>
    </source>
</evidence>
<dbReference type="GO" id="GO:0004090">
    <property type="term" value="F:carbonyl reductase (NADPH) activity"/>
    <property type="evidence" value="ECO:0007669"/>
    <property type="project" value="TreeGrafter"/>
</dbReference>
<dbReference type="Proteomes" id="UP000094969">
    <property type="component" value="Chromosome"/>
</dbReference>
<dbReference type="GO" id="GO:0005997">
    <property type="term" value="P:xylulose metabolic process"/>
    <property type="evidence" value="ECO:0007669"/>
    <property type="project" value="TreeGrafter"/>
</dbReference>
<dbReference type="OrthoDB" id="9790146at2"/>
<dbReference type="PANTHER" id="PTHR44252:SF3">
    <property type="entry name" value="D-ERYTHRULOSE REDUCTASE-RELATED"/>
    <property type="match status" value="1"/>
</dbReference>
<evidence type="ECO:0008006" key="6">
    <source>
        <dbReference type="Google" id="ProtNLM"/>
    </source>
</evidence>
<dbReference type="GO" id="GO:0006006">
    <property type="term" value="P:glucose metabolic process"/>
    <property type="evidence" value="ECO:0007669"/>
    <property type="project" value="TreeGrafter"/>
</dbReference>
<dbReference type="AlphaFoldDB" id="A0A1D7TYC8"/>
<dbReference type="PRINTS" id="PR00081">
    <property type="entry name" value="GDHRDH"/>
</dbReference>
<reference evidence="4 5" key="1">
    <citation type="journal article" date="2015" name="Antonie Van Leeuwenhoek">
        <title>Bosea vaviloviae sp. nov., a new species of slow-growing rhizobia isolated from nodules of the relict species Vavilovia formosa (Stev.) Fed.</title>
        <authorList>
            <person name="Safronova V.I."/>
            <person name="Kuznetsova I.G."/>
            <person name="Sazanova A.L."/>
            <person name="Kimeklis A.K."/>
            <person name="Belimov A.A."/>
            <person name="Andronov E.E."/>
            <person name="Pinaev A.G."/>
            <person name="Chizhevskaya E.P."/>
            <person name="Pukhaev A.R."/>
            <person name="Popov K.P."/>
            <person name="Willems A."/>
            <person name="Tikhonovich I.A."/>
        </authorList>
    </citation>
    <scope>NUCLEOTIDE SEQUENCE [LARGE SCALE GENOMIC DNA]</scope>
    <source>
        <strain evidence="4 5">Vaf18</strain>
    </source>
</reference>
<comment type="subunit">
    <text evidence="2">Homotetramer.</text>
</comment>
<evidence type="ECO:0000256" key="1">
    <source>
        <dbReference type="ARBA" id="ARBA00006484"/>
    </source>
</evidence>
<name>A0A1D7TYC8_9HYPH</name>
<dbReference type="PROSITE" id="PS00061">
    <property type="entry name" value="ADH_SHORT"/>
    <property type="match status" value="1"/>
</dbReference>
<sequence length="247" mass="25427">MSERFDGKRILVTGGTSGIGLAVAKAFGALGAAVTVAARSKAGLDHALGVLAVDGVTAEALCFDVCDEEDVVAAIAARRFDVLVNNAGIHAPGNILEIASETFDRIMAVNVRGAFLVARTVARSMVSAGIKGVIIQTSSQLGHVGAAGRASYTASKHALEGLNKCMALDLAPHGIRCVCVSPTFTRTEMTERVSATSKEFSAQVSRMPLARLAEPEEIASVMVFVASSGAAMITGSSIMADGGWTCL</sequence>
<dbReference type="EMBL" id="CP017147">
    <property type="protein sequence ID" value="AOO80123.1"/>
    <property type="molecule type" value="Genomic_DNA"/>
</dbReference>
<dbReference type="RefSeq" id="WP_069689344.1">
    <property type="nucleotide sequence ID" value="NZ_CP017147.1"/>
</dbReference>
<evidence type="ECO:0000313" key="5">
    <source>
        <dbReference type="Proteomes" id="UP000094969"/>
    </source>
</evidence>
<dbReference type="STRING" id="1526658.BHK69_06215"/>
<comment type="similarity">
    <text evidence="1">Belongs to the short-chain dehydrogenases/reductases (SDR) family.</text>
</comment>
<dbReference type="FunFam" id="3.40.50.720:FF:000084">
    <property type="entry name" value="Short-chain dehydrogenase reductase"/>
    <property type="match status" value="1"/>
</dbReference>
<dbReference type="CDD" id="cd05233">
    <property type="entry name" value="SDR_c"/>
    <property type="match status" value="1"/>
</dbReference>
<organism evidence="4 5">
    <name type="scientific">Bosea vaviloviae</name>
    <dbReference type="NCBI Taxonomy" id="1526658"/>
    <lineage>
        <taxon>Bacteria</taxon>
        <taxon>Pseudomonadati</taxon>
        <taxon>Pseudomonadota</taxon>
        <taxon>Alphaproteobacteria</taxon>
        <taxon>Hyphomicrobiales</taxon>
        <taxon>Boseaceae</taxon>
        <taxon>Bosea</taxon>
    </lineage>
</organism>
<protein>
    <recommendedName>
        <fullName evidence="6">3-oxoacyl-ACP reductase</fullName>
    </recommendedName>
</protein>
<gene>
    <name evidence="4" type="ORF">BHK69_06215</name>
</gene>
<dbReference type="KEGG" id="bvv:BHK69_06215"/>
<dbReference type="InterPro" id="IPR020904">
    <property type="entry name" value="Sc_DH/Rdtase_CS"/>
</dbReference>
<evidence type="ECO:0000256" key="3">
    <source>
        <dbReference type="ARBA" id="ARBA00022857"/>
    </source>
</evidence>
<dbReference type="Gene3D" id="3.40.50.720">
    <property type="entry name" value="NAD(P)-binding Rossmann-like Domain"/>
    <property type="match status" value="1"/>
</dbReference>